<comment type="caution">
    <text evidence="2">The sequence shown here is derived from an EMBL/GenBank/DDBJ whole genome shotgun (WGS) entry which is preliminary data.</text>
</comment>
<feature type="region of interest" description="Disordered" evidence="1">
    <location>
        <begin position="1"/>
        <end position="47"/>
    </location>
</feature>
<dbReference type="Proteomes" id="UP000240418">
    <property type="component" value="Unassembled WGS sequence"/>
</dbReference>
<organism evidence="2 3">
    <name type="scientific">Shimia abyssi</name>
    <dbReference type="NCBI Taxonomy" id="1662395"/>
    <lineage>
        <taxon>Bacteria</taxon>
        <taxon>Pseudomonadati</taxon>
        <taxon>Pseudomonadota</taxon>
        <taxon>Alphaproteobacteria</taxon>
        <taxon>Rhodobacterales</taxon>
        <taxon>Roseobacteraceae</taxon>
    </lineage>
</organism>
<feature type="compositionally biased region" description="Polar residues" evidence="1">
    <location>
        <begin position="1"/>
        <end position="28"/>
    </location>
</feature>
<evidence type="ECO:0000313" key="3">
    <source>
        <dbReference type="Proteomes" id="UP000240418"/>
    </source>
</evidence>
<proteinExistence type="predicted"/>
<reference evidence="2 3" key="1">
    <citation type="submission" date="2018-03" db="EMBL/GenBank/DDBJ databases">
        <title>Genomic Encyclopedia of Archaeal and Bacterial Type Strains, Phase II (KMG-II): from individual species to whole genera.</title>
        <authorList>
            <person name="Goeker M."/>
        </authorList>
    </citation>
    <scope>NUCLEOTIDE SEQUENCE [LARGE SCALE GENOMIC DNA]</scope>
    <source>
        <strain evidence="2 3">DSM 100673</strain>
    </source>
</reference>
<name>A0A2P8F729_9RHOB</name>
<dbReference type="AlphaFoldDB" id="A0A2P8F729"/>
<gene>
    <name evidence="2" type="ORF">CLV88_11775</name>
</gene>
<evidence type="ECO:0000256" key="1">
    <source>
        <dbReference type="SAM" id="MobiDB-lite"/>
    </source>
</evidence>
<protein>
    <submittedName>
        <fullName evidence="2">Uncharacterized protein</fullName>
    </submittedName>
</protein>
<keyword evidence="3" id="KW-1185">Reference proteome</keyword>
<accession>A0A2P8F729</accession>
<sequence length="47" mass="5340">MRVNTNDPRFNPVATNRTGLSASQIRSMSKNRKQSIVFSLDPTHRLP</sequence>
<evidence type="ECO:0000313" key="2">
    <source>
        <dbReference type="EMBL" id="PSL17511.1"/>
    </source>
</evidence>
<dbReference type="EMBL" id="PYGJ01000017">
    <property type="protein sequence ID" value="PSL17511.1"/>
    <property type="molecule type" value="Genomic_DNA"/>
</dbReference>